<dbReference type="InterPro" id="IPR027417">
    <property type="entry name" value="P-loop_NTPase"/>
</dbReference>
<dbReference type="Pfam" id="PF13424">
    <property type="entry name" value="TPR_12"/>
    <property type="match status" value="1"/>
</dbReference>
<dbReference type="InterPro" id="IPR001867">
    <property type="entry name" value="OmpR/PhoB-type_DNA-bd"/>
</dbReference>
<keyword evidence="2" id="KW-0902">Two-component regulatory system</keyword>
<dbReference type="SMART" id="SM00382">
    <property type="entry name" value="AAA"/>
    <property type="match status" value="1"/>
</dbReference>
<feature type="region of interest" description="Disordered" evidence="7">
    <location>
        <begin position="244"/>
        <end position="284"/>
    </location>
</feature>
<evidence type="ECO:0000256" key="4">
    <source>
        <dbReference type="ARBA" id="ARBA00023125"/>
    </source>
</evidence>
<dbReference type="SUPFAM" id="SSF52540">
    <property type="entry name" value="P-loop containing nucleoside triphosphate hydrolases"/>
    <property type="match status" value="1"/>
</dbReference>
<dbReference type="SMART" id="SM01043">
    <property type="entry name" value="BTAD"/>
    <property type="match status" value="1"/>
</dbReference>
<dbReference type="CDD" id="cd15831">
    <property type="entry name" value="BTAD"/>
    <property type="match status" value="1"/>
</dbReference>
<dbReference type="SMART" id="SM00028">
    <property type="entry name" value="TPR"/>
    <property type="match status" value="5"/>
</dbReference>
<dbReference type="GO" id="GO:0043531">
    <property type="term" value="F:ADP binding"/>
    <property type="evidence" value="ECO:0007669"/>
    <property type="project" value="InterPro"/>
</dbReference>
<evidence type="ECO:0000313" key="10">
    <source>
        <dbReference type="Proteomes" id="UP000450000"/>
    </source>
</evidence>
<dbReference type="Pfam" id="PF03704">
    <property type="entry name" value="BTAD"/>
    <property type="match status" value="1"/>
</dbReference>
<evidence type="ECO:0000256" key="2">
    <source>
        <dbReference type="ARBA" id="ARBA00023012"/>
    </source>
</evidence>
<evidence type="ECO:0000256" key="1">
    <source>
        <dbReference type="ARBA" id="ARBA00005820"/>
    </source>
</evidence>
<dbReference type="Pfam" id="PF00486">
    <property type="entry name" value="Trans_reg_C"/>
    <property type="match status" value="1"/>
</dbReference>
<evidence type="ECO:0000256" key="6">
    <source>
        <dbReference type="PROSITE-ProRule" id="PRU01091"/>
    </source>
</evidence>
<dbReference type="Pfam" id="PF00931">
    <property type="entry name" value="NB-ARC"/>
    <property type="match status" value="1"/>
</dbReference>
<dbReference type="InterPro" id="IPR036388">
    <property type="entry name" value="WH-like_DNA-bd_sf"/>
</dbReference>
<dbReference type="EMBL" id="WBOF01000003">
    <property type="protein sequence ID" value="MQS16777.1"/>
    <property type="molecule type" value="Genomic_DNA"/>
</dbReference>
<dbReference type="InterPro" id="IPR011990">
    <property type="entry name" value="TPR-like_helical_dom_sf"/>
</dbReference>
<dbReference type="InterPro" id="IPR005158">
    <property type="entry name" value="BTAD"/>
</dbReference>
<evidence type="ECO:0000256" key="3">
    <source>
        <dbReference type="ARBA" id="ARBA00023015"/>
    </source>
</evidence>
<dbReference type="PANTHER" id="PTHR35807:SF1">
    <property type="entry name" value="TRANSCRIPTIONAL REGULATOR REDD"/>
    <property type="match status" value="1"/>
</dbReference>
<dbReference type="PANTHER" id="PTHR35807">
    <property type="entry name" value="TRANSCRIPTIONAL REGULATOR REDD-RELATED"/>
    <property type="match status" value="1"/>
</dbReference>
<feature type="compositionally biased region" description="Pro residues" evidence="7">
    <location>
        <begin position="248"/>
        <end position="269"/>
    </location>
</feature>
<dbReference type="SUPFAM" id="SSF48452">
    <property type="entry name" value="TPR-like"/>
    <property type="match status" value="3"/>
</dbReference>
<organism evidence="9 10">
    <name type="scientific">Streptomyces kaniharaensis</name>
    <dbReference type="NCBI Taxonomy" id="212423"/>
    <lineage>
        <taxon>Bacteria</taxon>
        <taxon>Bacillati</taxon>
        <taxon>Actinomycetota</taxon>
        <taxon>Actinomycetes</taxon>
        <taxon>Kitasatosporales</taxon>
        <taxon>Streptomycetaceae</taxon>
        <taxon>Streptomyces</taxon>
    </lineage>
</organism>
<accession>A0A6N7L234</accession>
<dbReference type="Gene3D" id="1.10.10.10">
    <property type="entry name" value="Winged helix-like DNA-binding domain superfamily/Winged helix DNA-binding domain"/>
    <property type="match status" value="1"/>
</dbReference>
<dbReference type="GO" id="GO:0006355">
    <property type="term" value="P:regulation of DNA-templated transcription"/>
    <property type="evidence" value="ECO:0007669"/>
    <property type="project" value="InterPro"/>
</dbReference>
<dbReference type="RefSeq" id="WP_153468299.1">
    <property type="nucleotide sequence ID" value="NZ_WBOF01000003.1"/>
</dbReference>
<sequence length="955" mass="104448">MLFRVLGELEVEDGTGDRAVRGVRLRSLLAVLLLHPNQPLTTDRLQDALWGEEPPESGAAAVHNLVARLRRTLSDGDGGRLTATPLGYRLDVADDELDSRLFEGHLDAARDAVLGGDWESVHRETSAALALWRGAPLAELPDLADAGPARERWQEARLQALEWRLDADLHLGRSTGLVPELTRLVDEHPLRETFHQQLMLALHRAGRRAQALAAYRRLHRTLRDELGVEPGRAAQKIHQDILSAGEPEPAPTPTPEPAPEPAPQTPSAPEPARLGQLPSDTTDFTGREAELGQLRDHLAAAATGSGPSVLAVCGMGGVGKTALAVRAAHQAKDLFPDGQLYVDLRGFGNGEPRQAHEVLARFLSDLGAEQHGQLPAAHTDDRAAQLRAALADQRVLLLLDNARDAQHLLPLLPGDGRSAVLATSRNTLGDLPGAVQIRLEPLDVEDQRRLLSAVCGAERVCADPDSALRLLAACGGLPLALRIVAARLAARPVWSLDTLAQCVSDDGRRLRSLAAGRLSVRDTFASSYVALRDGGDVVEREAARLFRLLGLWPGLVFGVEQAAALVQRSTADAADLLELLVDYHLLQSPQPWRYRFHDLLSEYAAERAGEEERPEDRDAARVRLMVWYLGALERSRAAILSGHTLSAVLEDTPAAPLPVFAGAQEATWWCTRELANIKEVVRQAATSSRPDLAWRITFGLSGYDTLCFWTGETDDLKAMALRAAREHGDLVGQTRMLARIGVVHGMAYRNREAIEALEAALEAAERTHRTDLVTDILRNLAVAHNHALDGAAGLAYAQRAIEYDPAIAQEGFTVATMAFSHLHMQDYAAAEPGFRRALQIWRDHGNLHNTAVTLANLGDTLRGLDRREEALAALEEARQIHERTRNHEALADCLVVTGRTHRHFGEWDDAAVCFQRAADLAREHDLRALSAQAREGLAEIDRLRGRRPEDTSRHR</sequence>
<protein>
    <submittedName>
        <fullName evidence="9">Tetratricopeptide repeat protein</fullName>
    </submittedName>
</protein>
<dbReference type="InterPro" id="IPR019734">
    <property type="entry name" value="TPR_rpt"/>
</dbReference>
<dbReference type="AlphaFoldDB" id="A0A6N7L234"/>
<proteinExistence type="inferred from homology"/>
<dbReference type="GO" id="GO:0003677">
    <property type="term" value="F:DNA binding"/>
    <property type="evidence" value="ECO:0007669"/>
    <property type="project" value="UniProtKB-UniRule"/>
</dbReference>
<keyword evidence="10" id="KW-1185">Reference proteome</keyword>
<dbReference type="Proteomes" id="UP000450000">
    <property type="component" value="Unassembled WGS sequence"/>
</dbReference>
<evidence type="ECO:0000256" key="7">
    <source>
        <dbReference type="SAM" id="MobiDB-lite"/>
    </source>
</evidence>
<evidence type="ECO:0000256" key="5">
    <source>
        <dbReference type="ARBA" id="ARBA00023163"/>
    </source>
</evidence>
<dbReference type="InterPro" id="IPR003593">
    <property type="entry name" value="AAA+_ATPase"/>
</dbReference>
<dbReference type="PRINTS" id="PR00364">
    <property type="entry name" value="DISEASERSIST"/>
</dbReference>
<evidence type="ECO:0000313" key="9">
    <source>
        <dbReference type="EMBL" id="MQS16777.1"/>
    </source>
</evidence>
<dbReference type="InterPro" id="IPR051677">
    <property type="entry name" value="AfsR-DnrI-RedD_regulator"/>
</dbReference>
<name>A0A6N7L234_9ACTN</name>
<feature type="DNA-binding region" description="OmpR/PhoB-type" evidence="6">
    <location>
        <begin position="1"/>
        <end position="92"/>
    </location>
</feature>
<dbReference type="InterPro" id="IPR016032">
    <property type="entry name" value="Sig_transdc_resp-reg_C-effctor"/>
</dbReference>
<dbReference type="GO" id="GO:0000160">
    <property type="term" value="P:phosphorelay signal transduction system"/>
    <property type="evidence" value="ECO:0007669"/>
    <property type="project" value="UniProtKB-KW"/>
</dbReference>
<comment type="similarity">
    <text evidence="1">Belongs to the AfsR/DnrI/RedD regulatory family.</text>
</comment>
<keyword evidence="4 6" id="KW-0238">DNA-binding</keyword>
<dbReference type="SUPFAM" id="SSF46894">
    <property type="entry name" value="C-terminal effector domain of the bipartite response regulators"/>
    <property type="match status" value="1"/>
</dbReference>
<comment type="caution">
    <text evidence="9">The sequence shown here is derived from an EMBL/GenBank/DDBJ whole genome shotgun (WGS) entry which is preliminary data.</text>
</comment>
<dbReference type="Gene3D" id="3.40.50.300">
    <property type="entry name" value="P-loop containing nucleotide triphosphate hydrolases"/>
    <property type="match status" value="1"/>
</dbReference>
<gene>
    <name evidence="9" type="ORF">F7Q99_32465</name>
</gene>
<dbReference type="PROSITE" id="PS51755">
    <property type="entry name" value="OMPR_PHOB"/>
    <property type="match status" value="1"/>
</dbReference>
<reference evidence="9 10" key="1">
    <citation type="submission" date="2019-09" db="EMBL/GenBank/DDBJ databases">
        <title>Genome Sequences of Streptomyces kaniharaensis ATCC 21070.</title>
        <authorList>
            <person name="Zhu W."/>
            <person name="De Crecy-Lagard V."/>
            <person name="Richards N.G."/>
        </authorList>
    </citation>
    <scope>NUCLEOTIDE SEQUENCE [LARGE SCALE GENOMIC DNA]</scope>
    <source>
        <strain evidence="9 10">SF-557</strain>
    </source>
</reference>
<keyword evidence="3" id="KW-0805">Transcription regulation</keyword>
<feature type="domain" description="OmpR/PhoB-type" evidence="8">
    <location>
        <begin position="1"/>
        <end position="92"/>
    </location>
</feature>
<evidence type="ECO:0000259" key="8">
    <source>
        <dbReference type="PROSITE" id="PS51755"/>
    </source>
</evidence>
<dbReference type="OrthoDB" id="4336084at2"/>
<dbReference type="SMART" id="SM00862">
    <property type="entry name" value="Trans_reg_C"/>
    <property type="match status" value="1"/>
</dbReference>
<dbReference type="InterPro" id="IPR002182">
    <property type="entry name" value="NB-ARC"/>
</dbReference>
<keyword evidence="5" id="KW-0804">Transcription</keyword>
<dbReference type="Gene3D" id="1.25.40.10">
    <property type="entry name" value="Tetratricopeptide repeat domain"/>
    <property type="match status" value="2"/>
</dbReference>